<dbReference type="Proteomes" id="UP000295063">
    <property type="component" value="Unassembled WGS sequence"/>
</dbReference>
<dbReference type="EMBL" id="SLUI01000014">
    <property type="protein sequence ID" value="TCL35113.1"/>
    <property type="molecule type" value="Genomic_DNA"/>
</dbReference>
<evidence type="ECO:0000313" key="2">
    <source>
        <dbReference type="EMBL" id="TCL35113.1"/>
    </source>
</evidence>
<name>A0A4R1PV29_9FIRM</name>
<dbReference type="AlphaFoldDB" id="A0A4R1PV29"/>
<dbReference type="OrthoDB" id="9963529at2"/>
<reference evidence="2 3" key="1">
    <citation type="submission" date="2019-03" db="EMBL/GenBank/DDBJ databases">
        <title>Genomic Encyclopedia of Type Strains, Phase IV (KMG-IV): sequencing the most valuable type-strain genomes for metagenomic binning, comparative biology and taxonomic classification.</title>
        <authorList>
            <person name="Goeker M."/>
        </authorList>
    </citation>
    <scope>NUCLEOTIDE SEQUENCE [LARGE SCALE GENOMIC DNA]</scope>
    <source>
        <strain evidence="2 3">DSM 15969</strain>
    </source>
</reference>
<sequence length="100" mass="10917">MNAGGFFCFVYYIIWRQIKQLTMSSHENRVAAHRKPVLFAIIQLSVESTGHGGQTRAAASRANGPAGSKGAANCATPPPVFSWYHTGQGNACSKYLEWQD</sequence>
<evidence type="ECO:0000256" key="1">
    <source>
        <dbReference type="SAM" id="MobiDB-lite"/>
    </source>
</evidence>
<keyword evidence="3" id="KW-1185">Reference proteome</keyword>
<gene>
    <name evidence="2" type="ORF">EV210_114133</name>
</gene>
<dbReference type="RefSeq" id="WP_132082815.1">
    <property type="nucleotide sequence ID" value="NZ_SLUI01000014.1"/>
</dbReference>
<organism evidence="2 3">
    <name type="scientific">Anaerospora hongkongensis</name>
    <dbReference type="NCBI Taxonomy" id="244830"/>
    <lineage>
        <taxon>Bacteria</taxon>
        <taxon>Bacillati</taxon>
        <taxon>Bacillota</taxon>
        <taxon>Negativicutes</taxon>
        <taxon>Selenomonadales</taxon>
        <taxon>Sporomusaceae</taxon>
        <taxon>Anaerospora</taxon>
    </lineage>
</organism>
<feature type="region of interest" description="Disordered" evidence="1">
    <location>
        <begin position="49"/>
        <end position="71"/>
    </location>
</feature>
<accession>A0A4R1PV29</accession>
<evidence type="ECO:0000313" key="3">
    <source>
        <dbReference type="Proteomes" id="UP000295063"/>
    </source>
</evidence>
<protein>
    <submittedName>
        <fullName evidence="2">Uncharacterized protein</fullName>
    </submittedName>
</protein>
<proteinExistence type="predicted"/>
<comment type="caution">
    <text evidence="2">The sequence shown here is derived from an EMBL/GenBank/DDBJ whole genome shotgun (WGS) entry which is preliminary data.</text>
</comment>